<sequence>MYCWAQNTYWVPIEQDIPVDISEREYRQISYYQWVPFFLLIQAFLYYIPCLMWRLMSDKSGIRLNDIVQMATEKENIEPDYRIRTIESLSRHIESALRYHDAFS</sequence>
<keyword evidence="10 12" id="KW-0472">Membrane</keyword>
<dbReference type="PROSITE" id="PS51013">
    <property type="entry name" value="PANNEXIN"/>
    <property type="match status" value="1"/>
</dbReference>
<evidence type="ECO:0000256" key="6">
    <source>
        <dbReference type="ARBA" id="ARBA00022868"/>
    </source>
</evidence>
<evidence type="ECO:0000256" key="2">
    <source>
        <dbReference type="ARBA" id="ARBA00004651"/>
    </source>
</evidence>
<comment type="function">
    <text evidence="12">Structural component of the gap junctions.</text>
</comment>
<keyword evidence="5 12" id="KW-0812">Transmembrane</keyword>
<dbReference type="PANTHER" id="PTHR11893:SF19">
    <property type="entry name" value="INNEXIN"/>
    <property type="match status" value="1"/>
</dbReference>
<evidence type="ECO:0000256" key="3">
    <source>
        <dbReference type="ARBA" id="ARBA00022448"/>
    </source>
</evidence>
<dbReference type="Proteomes" id="UP000054047">
    <property type="component" value="Unassembled WGS sequence"/>
</dbReference>
<dbReference type="Pfam" id="PF00876">
    <property type="entry name" value="Innexin"/>
    <property type="match status" value="1"/>
</dbReference>
<dbReference type="OrthoDB" id="5867527at2759"/>
<dbReference type="InterPro" id="IPR000990">
    <property type="entry name" value="Innexin"/>
</dbReference>
<evidence type="ECO:0000313" key="13">
    <source>
        <dbReference type="EMBL" id="KIH42524.1"/>
    </source>
</evidence>
<dbReference type="AlphaFoldDB" id="A0A0C2F6A3"/>
<keyword evidence="4" id="KW-1003">Cell membrane</keyword>
<dbReference type="EMBL" id="KN795557">
    <property type="protein sequence ID" value="KIH42524.1"/>
    <property type="molecule type" value="Genomic_DNA"/>
</dbReference>
<organism evidence="13 14">
    <name type="scientific">Ancylostoma duodenale</name>
    <dbReference type="NCBI Taxonomy" id="51022"/>
    <lineage>
        <taxon>Eukaryota</taxon>
        <taxon>Metazoa</taxon>
        <taxon>Ecdysozoa</taxon>
        <taxon>Nematoda</taxon>
        <taxon>Chromadorea</taxon>
        <taxon>Rhabditida</taxon>
        <taxon>Rhabditina</taxon>
        <taxon>Rhabditomorpha</taxon>
        <taxon>Strongyloidea</taxon>
        <taxon>Ancylostomatidae</taxon>
        <taxon>Ancylostomatinae</taxon>
        <taxon>Ancylostoma</taxon>
    </lineage>
</organism>
<keyword evidence="6" id="KW-0303">Gap junction</keyword>
<evidence type="ECO:0000256" key="8">
    <source>
        <dbReference type="ARBA" id="ARBA00022989"/>
    </source>
</evidence>
<evidence type="ECO:0000256" key="12">
    <source>
        <dbReference type="RuleBase" id="RU010713"/>
    </source>
</evidence>
<keyword evidence="7" id="KW-0965">Cell junction</keyword>
<evidence type="ECO:0000256" key="4">
    <source>
        <dbReference type="ARBA" id="ARBA00022475"/>
    </source>
</evidence>
<comment type="caution">
    <text evidence="12">Lacks conserved residue(s) required for the propagation of feature annotation.</text>
</comment>
<comment type="subcellular location">
    <subcellularLocation>
        <location evidence="1">Cell junction</location>
        <location evidence="1">Gap junction</location>
    </subcellularLocation>
    <subcellularLocation>
        <location evidence="2 12">Cell membrane</location>
        <topology evidence="2 12">Multi-pass membrane protein</topology>
    </subcellularLocation>
</comment>
<evidence type="ECO:0000256" key="1">
    <source>
        <dbReference type="ARBA" id="ARBA00004610"/>
    </source>
</evidence>
<dbReference type="GO" id="GO:0005243">
    <property type="term" value="F:gap junction channel activity"/>
    <property type="evidence" value="ECO:0007669"/>
    <property type="project" value="TreeGrafter"/>
</dbReference>
<dbReference type="GO" id="GO:0005921">
    <property type="term" value="C:gap junction"/>
    <property type="evidence" value="ECO:0007669"/>
    <property type="project" value="UniProtKB-SubCell"/>
</dbReference>
<comment type="similarity">
    <text evidence="12">Belongs to the pannexin family.</text>
</comment>
<evidence type="ECO:0000256" key="9">
    <source>
        <dbReference type="ARBA" id="ARBA00023065"/>
    </source>
</evidence>
<evidence type="ECO:0000313" key="14">
    <source>
        <dbReference type="Proteomes" id="UP000054047"/>
    </source>
</evidence>
<evidence type="ECO:0000256" key="10">
    <source>
        <dbReference type="ARBA" id="ARBA00023136"/>
    </source>
</evidence>
<keyword evidence="3 12" id="KW-0813">Transport</keyword>
<dbReference type="PANTHER" id="PTHR11893">
    <property type="entry name" value="INNEXIN"/>
    <property type="match status" value="1"/>
</dbReference>
<evidence type="ECO:0000256" key="7">
    <source>
        <dbReference type="ARBA" id="ARBA00022949"/>
    </source>
</evidence>
<name>A0A0C2F6A3_9BILA</name>
<accession>A0A0C2F6A3</accession>
<gene>
    <name evidence="12" type="primary">inx</name>
    <name evidence="13" type="ORF">ANCDUO_27491</name>
</gene>
<keyword evidence="9 12" id="KW-0406">Ion transport</keyword>
<proteinExistence type="inferred from homology"/>
<feature type="transmembrane region" description="Helical" evidence="12">
    <location>
        <begin position="31"/>
        <end position="53"/>
    </location>
</feature>
<protein>
    <recommendedName>
        <fullName evidence="12">Innexin</fullName>
    </recommendedName>
</protein>
<dbReference type="GO" id="GO:0005886">
    <property type="term" value="C:plasma membrane"/>
    <property type="evidence" value="ECO:0007669"/>
    <property type="project" value="UniProtKB-SubCell"/>
</dbReference>
<keyword evidence="11 12" id="KW-0407">Ion channel</keyword>
<evidence type="ECO:0000256" key="11">
    <source>
        <dbReference type="ARBA" id="ARBA00023303"/>
    </source>
</evidence>
<keyword evidence="14" id="KW-1185">Reference proteome</keyword>
<dbReference type="PRINTS" id="PR01262">
    <property type="entry name" value="INNEXIN"/>
</dbReference>
<keyword evidence="8 12" id="KW-1133">Transmembrane helix</keyword>
<evidence type="ECO:0000256" key="5">
    <source>
        <dbReference type="ARBA" id="ARBA00022692"/>
    </source>
</evidence>
<dbReference type="GO" id="GO:0034220">
    <property type="term" value="P:monoatomic ion transmembrane transport"/>
    <property type="evidence" value="ECO:0007669"/>
    <property type="project" value="UniProtKB-KW"/>
</dbReference>
<reference evidence="13 14" key="1">
    <citation type="submission" date="2013-12" db="EMBL/GenBank/DDBJ databases">
        <title>Draft genome of the parsitic nematode Ancylostoma duodenale.</title>
        <authorList>
            <person name="Mitreva M."/>
        </authorList>
    </citation>
    <scope>NUCLEOTIDE SEQUENCE [LARGE SCALE GENOMIC DNA]</scope>
    <source>
        <strain evidence="13 14">Zhejiang</strain>
    </source>
</reference>